<keyword evidence="1" id="KW-0472">Membrane</keyword>
<proteinExistence type="predicted"/>
<keyword evidence="1" id="KW-0812">Transmembrane</keyword>
<feature type="transmembrane region" description="Helical" evidence="1">
    <location>
        <begin position="21"/>
        <end position="39"/>
    </location>
</feature>
<organism evidence="2 3">
    <name type="scientific">Fusobacterium nucleatum subsp. polymorphum</name>
    <name type="common">Fusobacterium polymorphum</name>
    <dbReference type="NCBI Taxonomy" id="76857"/>
    <lineage>
        <taxon>Bacteria</taxon>
        <taxon>Fusobacteriati</taxon>
        <taxon>Fusobacteriota</taxon>
        <taxon>Fusobacteriia</taxon>
        <taxon>Fusobacteriales</taxon>
        <taxon>Fusobacteriaceae</taxon>
        <taxon>Fusobacterium</taxon>
    </lineage>
</organism>
<dbReference type="AlphaFoldDB" id="A0A1Z3CGJ4"/>
<accession>A0A1Z3CGJ4</accession>
<keyword evidence="3" id="KW-1185">Reference proteome</keyword>
<sequence>MNNDFNNNIPDFSTRKKVLKLILFLLIISLAILVVQLFFKESLSFTQGNLAIINSFIAFILLFLYITLAADMYVSIKRIKEREKIEVPNEFRVDAFKQTYFIVSDTVILIIFIFILVLSVVLKIGIFGIIFALFGIGIISYFLSIMIKSRKYSLEVQNRNIKILYKNQEIGTFEIKDIVFVTFFGSGKQKVKIGDYPIMEIYNSKGEKVLRIPLSLKNYWLMKKYFLKYRVNVNDIYVE</sequence>
<feature type="transmembrane region" description="Helical" evidence="1">
    <location>
        <begin position="51"/>
        <end position="74"/>
    </location>
</feature>
<evidence type="ECO:0000313" key="2">
    <source>
        <dbReference type="EMBL" id="ASC02565.1"/>
    </source>
</evidence>
<dbReference type="RefSeq" id="WP_088336976.1">
    <property type="nucleotide sequence ID" value="NZ_CP021934.1"/>
</dbReference>
<feature type="transmembrane region" description="Helical" evidence="1">
    <location>
        <begin position="124"/>
        <end position="143"/>
    </location>
</feature>
<feature type="transmembrane region" description="Helical" evidence="1">
    <location>
        <begin position="99"/>
        <end position="118"/>
    </location>
</feature>
<evidence type="ECO:0000313" key="3">
    <source>
        <dbReference type="Proteomes" id="UP000196759"/>
    </source>
</evidence>
<gene>
    <name evidence="2" type="ORF">CBG50_04165</name>
</gene>
<keyword evidence="1" id="KW-1133">Transmembrane helix</keyword>
<reference evidence="2 3" key="1">
    <citation type="submission" date="2017-06" db="EMBL/GenBank/DDBJ databases">
        <title>Draft genome sequence of Fusobacterium nucleatum subsp. polymorphum KCOM 1260 (=ChDC F218).</title>
        <authorList>
            <person name="Kook J.-K."/>
            <person name="Park S.-N."/>
            <person name="Lim Y.K."/>
            <person name="Roh H."/>
        </authorList>
    </citation>
    <scope>NUCLEOTIDE SEQUENCE [LARGE SCALE GENOMIC DNA]</scope>
    <source>
        <strain evidence="3">KCOM 1260 (ChDC F218)</strain>
    </source>
</reference>
<evidence type="ECO:0000256" key="1">
    <source>
        <dbReference type="SAM" id="Phobius"/>
    </source>
</evidence>
<dbReference type="EMBL" id="CP021934">
    <property type="protein sequence ID" value="ASC02565.1"/>
    <property type="molecule type" value="Genomic_DNA"/>
</dbReference>
<name>A0A1Z3CGJ4_FUSNP</name>
<dbReference type="Proteomes" id="UP000196759">
    <property type="component" value="Chromosome"/>
</dbReference>
<protein>
    <submittedName>
        <fullName evidence="2">Uncharacterized protein</fullName>
    </submittedName>
</protein>